<dbReference type="SUPFAM" id="SSF55961">
    <property type="entry name" value="Bet v1-like"/>
    <property type="match status" value="1"/>
</dbReference>
<dbReference type="STRING" id="88036.D8RCG8"/>
<keyword evidence="11" id="KW-1185">Reference proteome</keyword>
<dbReference type="Gene3D" id="3.30.530.20">
    <property type="match status" value="1"/>
</dbReference>
<proteinExistence type="inferred from homology"/>
<dbReference type="GO" id="GO:0005634">
    <property type="term" value="C:nucleus"/>
    <property type="evidence" value="ECO:0000318"/>
    <property type="project" value="GO_Central"/>
</dbReference>
<gene>
    <name evidence="9" type="ORF">SELMODRAFT_132071</name>
    <name evidence="10" type="ORF">SELMODRAFT_231224</name>
</gene>
<evidence type="ECO:0000256" key="4">
    <source>
        <dbReference type="ARBA" id="ARBA00022490"/>
    </source>
</evidence>
<accession>D8RCG8</accession>
<dbReference type="GO" id="GO:0010427">
    <property type="term" value="F:abscisic acid binding"/>
    <property type="evidence" value="ECO:0000318"/>
    <property type="project" value="GO_Central"/>
</dbReference>
<dbReference type="InterPro" id="IPR019587">
    <property type="entry name" value="Polyketide_cyclase/dehydratase"/>
</dbReference>
<dbReference type="FunCoup" id="D8RCG8">
    <property type="interactions" value="193"/>
</dbReference>
<dbReference type="EMBL" id="GL377576">
    <property type="protein sequence ID" value="EFJ30129.1"/>
    <property type="molecule type" value="Genomic_DNA"/>
</dbReference>
<dbReference type="Proteomes" id="UP000001514">
    <property type="component" value="Unassembled WGS sequence"/>
</dbReference>
<evidence type="ECO:0000256" key="8">
    <source>
        <dbReference type="ARBA" id="ARBA00023272"/>
    </source>
</evidence>
<dbReference type="GO" id="GO:0005737">
    <property type="term" value="C:cytoplasm"/>
    <property type="evidence" value="ECO:0000318"/>
    <property type="project" value="GO_Central"/>
</dbReference>
<dbReference type="GO" id="GO:0038023">
    <property type="term" value="F:signaling receptor activity"/>
    <property type="evidence" value="ECO:0000318"/>
    <property type="project" value="GO_Central"/>
</dbReference>
<dbReference type="EMBL" id="GL377675">
    <property type="protein sequence ID" value="EFJ08309.1"/>
    <property type="molecule type" value="Genomic_DNA"/>
</dbReference>
<dbReference type="AlphaFoldDB" id="D8RCG8"/>
<dbReference type="Pfam" id="PF10604">
    <property type="entry name" value="Polyketide_cyc2"/>
    <property type="match status" value="1"/>
</dbReference>
<evidence type="ECO:0000256" key="3">
    <source>
        <dbReference type="ARBA" id="ARBA00008594"/>
    </source>
</evidence>
<sequence length="169" mass="19161">MEEAVGEHHTHEPASNECCSVLVQEVRAPVEVVWSVVRRFDQPQCYKRFIRSCSTQGDLKVGSTREITVVSGLPATTSKEQLEILDEDKHILSFKVLDGDHRLRNYRSITTLHETLVQDRPGTLVMESYVVEIPDGNTREDTLTFTNTVVRCNLQSLARTCERLLPHAV</sequence>
<dbReference type="KEGG" id="smo:SELMODRAFT_231224"/>
<dbReference type="PANTHER" id="PTHR31213:SF138">
    <property type="entry name" value="ABSCISIC ACID RECEPTOR PYL6"/>
    <property type="match status" value="1"/>
</dbReference>
<protein>
    <submittedName>
        <fullName evidence="10">Uncharacterized protein</fullName>
    </submittedName>
</protein>
<dbReference type="SMR" id="D8RCG8"/>
<name>D8RCG8_SELML</name>
<dbReference type="HOGENOM" id="CLU_077517_0_1_1"/>
<dbReference type="InterPro" id="IPR023393">
    <property type="entry name" value="START-like_dom_sf"/>
</dbReference>
<dbReference type="OMA" id="HEPASNE"/>
<comment type="subcellular location">
    <subcellularLocation>
        <location evidence="2">Cytoplasm</location>
    </subcellularLocation>
    <subcellularLocation>
        <location evidence="1">Nucleus</location>
    </subcellularLocation>
</comment>
<evidence type="ECO:0000256" key="2">
    <source>
        <dbReference type="ARBA" id="ARBA00004496"/>
    </source>
</evidence>
<dbReference type="CDD" id="cd07821">
    <property type="entry name" value="PYR_PYL_RCAR_like"/>
    <property type="match status" value="1"/>
</dbReference>
<evidence type="ECO:0000313" key="10">
    <source>
        <dbReference type="EMBL" id="EFJ30129.1"/>
    </source>
</evidence>
<dbReference type="PANTHER" id="PTHR31213">
    <property type="entry name" value="OS08G0374000 PROTEIN-RELATED"/>
    <property type="match status" value="1"/>
</dbReference>
<keyword evidence="6" id="KW-0675">Receptor</keyword>
<keyword evidence="4" id="KW-0963">Cytoplasm</keyword>
<evidence type="ECO:0000256" key="6">
    <source>
        <dbReference type="ARBA" id="ARBA00023170"/>
    </source>
</evidence>
<keyword evidence="8" id="KW-0650">Protein phosphatase inhibitor</keyword>
<keyword evidence="5" id="KW-0938">Abscisic acid signaling pathway</keyword>
<dbReference type="InterPro" id="IPR050279">
    <property type="entry name" value="Plant_def-hormone_signal"/>
</dbReference>
<dbReference type="eggNOG" id="ENOG502QWFG">
    <property type="taxonomic scope" value="Eukaryota"/>
</dbReference>
<evidence type="ECO:0000256" key="7">
    <source>
        <dbReference type="ARBA" id="ARBA00023242"/>
    </source>
</evidence>
<dbReference type="InParanoid" id="D8RCG8"/>
<evidence type="ECO:0000313" key="9">
    <source>
        <dbReference type="EMBL" id="EFJ08309.1"/>
    </source>
</evidence>
<dbReference type="Gramene" id="EFJ08309">
    <property type="protein sequence ID" value="EFJ08309"/>
    <property type="gene ID" value="SELMODRAFT_132071"/>
</dbReference>
<reference evidence="10 11" key="1">
    <citation type="journal article" date="2011" name="Science">
        <title>The Selaginella genome identifies genetic changes associated with the evolution of vascular plants.</title>
        <authorList>
            <person name="Banks J.A."/>
            <person name="Nishiyama T."/>
            <person name="Hasebe M."/>
            <person name="Bowman J.L."/>
            <person name="Gribskov M."/>
            <person name="dePamphilis C."/>
            <person name="Albert V.A."/>
            <person name="Aono N."/>
            <person name="Aoyama T."/>
            <person name="Ambrose B.A."/>
            <person name="Ashton N.W."/>
            <person name="Axtell M.J."/>
            <person name="Barker E."/>
            <person name="Barker M.S."/>
            <person name="Bennetzen J.L."/>
            <person name="Bonawitz N.D."/>
            <person name="Chapple C."/>
            <person name="Cheng C."/>
            <person name="Correa L.G."/>
            <person name="Dacre M."/>
            <person name="DeBarry J."/>
            <person name="Dreyer I."/>
            <person name="Elias M."/>
            <person name="Engstrom E.M."/>
            <person name="Estelle M."/>
            <person name="Feng L."/>
            <person name="Finet C."/>
            <person name="Floyd S.K."/>
            <person name="Frommer W.B."/>
            <person name="Fujita T."/>
            <person name="Gramzow L."/>
            <person name="Gutensohn M."/>
            <person name="Harholt J."/>
            <person name="Hattori M."/>
            <person name="Heyl A."/>
            <person name="Hirai T."/>
            <person name="Hiwatashi Y."/>
            <person name="Ishikawa M."/>
            <person name="Iwata M."/>
            <person name="Karol K.G."/>
            <person name="Koehler B."/>
            <person name="Kolukisaoglu U."/>
            <person name="Kubo M."/>
            <person name="Kurata T."/>
            <person name="Lalonde S."/>
            <person name="Li K."/>
            <person name="Li Y."/>
            <person name="Litt A."/>
            <person name="Lyons E."/>
            <person name="Manning G."/>
            <person name="Maruyama T."/>
            <person name="Michael T.P."/>
            <person name="Mikami K."/>
            <person name="Miyazaki S."/>
            <person name="Morinaga S."/>
            <person name="Murata T."/>
            <person name="Mueller-Roeber B."/>
            <person name="Nelson D.R."/>
            <person name="Obara M."/>
            <person name="Oguri Y."/>
            <person name="Olmstead R.G."/>
            <person name="Onodera N."/>
            <person name="Petersen B.L."/>
            <person name="Pils B."/>
            <person name="Prigge M."/>
            <person name="Rensing S.A."/>
            <person name="Riano-Pachon D.M."/>
            <person name="Roberts A.W."/>
            <person name="Sato Y."/>
            <person name="Scheller H.V."/>
            <person name="Schulz B."/>
            <person name="Schulz C."/>
            <person name="Shakirov E.V."/>
            <person name="Shibagaki N."/>
            <person name="Shinohara N."/>
            <person name="Shippen D.E."/>
            <person name="Soerensen I."/>
            <person name="Sotooka R."/>
            <person name="Sugimoto N."/>
            <person name="Sugita M."/>
            <person name="Sumikawa N."/>
            <person name="Tanurdzic M."/>
            <person name="Theissen G."/>
            <person name="Ulvskov P."/>
            <person name="Wakazuki S."/>
            <person name="Weng J.K."/>
            <person name="Willats W.W."/>
            <person name="Wipf D."/>
            <person name="Wolf P.G."/>
            <person name="Yang L."/>
            <person name="Zimmer A.D."/>
            <person name="Zhu Q."/>
            <person name="Mitros T."/>
            <person name="Hellsten U."/>
            <person name="Loque D."/>
            <person name="Otillar R."/>
            <person name="Salamov A."/>
            <person name="Schmutz J."/>
            <person name="Shapiro H."/>
            <person name="Lindquist E."/>
            <person name="Lucas S."/>
            <person name="Rokhsar D."/>
            <person name="Grigoriev I.V."/>
        </authorList>
    </citation>
    <scope>NUCLEOTIDE SEQUENCE [LARGE SCALE GENOMIC DNA]</scope>
</reference>
<dbReference type="OrthoDB" id="4436220at2759"/>
<comment type="similarity">
    <text evidence="3">Belongs to the PYR/PYL/RCAR abscisic acid intracellular receptor family.</text>
</comment>
<dbReference type="GO" id="GO:0009738">
    <property type="term" value="P:abscisic acid-activated signaling pathway"/>
    <property type="evidence" value="ECO:0000318"/>
    <property type="project" value="GO_Central"/>
</dbReference>
<keyword evidence="7" id="KW-0539">Nucleus</keyword>
<organism evidence="11">
    <name type="scientific">Selaginella moellendorffii</name>
    <name type="common">Spikemoss</name>
    <dbReference type="NCBI Taxonomy" id="88036"/>
    <lineage>
        <taxon>Eukaryota</taxon>
        <taxon>Viridiplantae</taxon>
        <taxon>Streptophyta</taxon>
        <taxon>Embryophyta</taxon>
        <taxon>Tracheophyta</taxon>
        <taxon>Lycopodiopsida</taxon>
        <taxon>Selaginellales</taxon>
        <taxon>Selaginellaceae</taxon>
        <taxon>Selaginella</taxon>
    </lineage>
</organism>
<evidence type="ECO:0000256" key="1">
    <source>
        <dbReference type="ARBA" id="ARBA00004123"/>
    </source>
</evidence>
<dbReference type="Gramene" id="EFJ30129">
    <property type="protein sequence ID" value="EFJ30129"/>
    <property type="gene ID" value="SELMODRAFT_231224"/>
</dbReference>
<evidence type="ECO:0000313" key="11">
    <source>
        <dbReference type="Proteomes" id="UP000001514"/>
    </source>
</evidence>
<evidence type="ECO:0000256" key="5">
    <source>
        <dbReference type="ARBA" id="ARBA00022682"/>
    </source>
</evidence>
<dbReference type="GO" id="GO:0004864">
    <property type="term" value="F:protein phosphatase inhibitor activity"/>
    <property type="evidence" value="ECO:0000318"/>
    <property type="project" value="GO_Central"/>
</dbReference>
<dbReference type="KEGG" id="smo:SELMODRAFT_132071"/>